<sequence>PEPSIPSKVINIINSYNLIQNTHSIKIKQSCTYHLIIYFKKLEH</sequence>
<accession>A0A170TEF8</accession>
<evidence type="ECO:0000313" key="2">
    <source>
        <dbReference type="Proteomes" id="UP000092731"/>
    </source>
</evidence>
<proteinExistence type="predicted"/>
<dbReference type="Proteomes" id="UP000092731">
    <property type="component" value="Unassembled WGS sequence"/>
</dbReference>
<protein>
    <submittedName>
        <fullName evidence="1">Uncharacterized protein</fullName>
    </submittedName>
</protein>
<evidence type="ECO:0000313" key="1">
    <source>
        <dbReference type="EMBL" id="GAT78805.1"/>
    </source>
</evidence>
<reference evidence="2" key="1">
    <citation type="submission" date="2016-05" db="EMBL/GenBank/DDBJ databases">
        <title>Draft genome sequences of four strains of Ehrlichia ruminantium, a tick-borne pathogen of ruminants, isolated from Zimbabwe, The Gambia and Ghana.</title>
        <authorList>
            <person name="Nakao R."/>
            <person name="Jongejan F."/>
            <person name="Sugimoto C."/>
        </authorList>
    </citation>
    <scope>NUCLEOTIDE SEQUENCE [LARGE SCALE GENOMIC DNA]</scope>
    <source>
        <strain evidence="2">Pokoase 417</strain>
    </source>
</reference>
<organism evidence="1 2">
    <name type="scientific">Ehrlichia ruminantium</name>
    <name type="common">heartwater rickettsia</name>
    <name type="synonym">Cowdria ruminantium</name>
    <dbReference type="NCBI Taxonomy" id="779"/>
    <lineage>
        <taxon>Bacteria</taxon>
        <taxon>Pseudomonadati</taxon>
        <taxon>Pseudomonadota</taxon>
        <taxon>Alphaproteobacteria</taxon>
        <taxon>Rickettsiales</taxon>
        <taxon>Anaplasmataceae</taxon>
        <taxon>Ehrlichia</taxon>
    </lineage>
</organism>
<gene>
    <name evidence="1" type="ORF">EHRUM3_10350</name>
</gene>
<dbReference type="EMBL" id="BDDM01000323">
    <property type="protein sequence ID" value="GAT78805.1"/>
    <property type="molecule type" value="Genomic_DNA"/>
</dbReference>
<comment type="caution">
    <text evidence="1">The sequence shown here is derived from an EMBL/GenBank/DDBJ whole genome shotgun (WGS) entry which is preliminary data.</text>
</comment>
<dbReference type="AlphaFoldDB" id="A0A170TEF8"/>
<feature type="non-terminal residue" evidence="1">
    <location>
        <position position="1"/>
    </location>
</feature>
<name>A0A170TEF8_EHRRU</name>